<keyword evidence="4" id="KW-0653">Protein transport</keyword>
<dbReference type="PANTHER" id="PTHR14190">
    <property type="entry name" value="SUPPRESSOR OF ACTIN MUTATIONS 2/VACUOLAR PROTEIN SORTING 52"/>
    <property type="match status" value="1"/>
</dbReference>
<proteinExistence type="inferred from homology"/>
<evidence type="ECO:0000256" key="1">
    <source>
        <dbReference type="ARBA" id="ARBA00004601"/>
    </source>
</evidence>
<keyword evidence="3" id="KW-0813">Transport</keyword>
<dbReference type="InterPro" id="IPR048319">
    <property type="entry name" value="Vps52_CC"/>
</dbReference>
<feature type="region of interest" description="Disordered" evidence="6">
    <location>
        <begin position="380"/>
        <end position="407"/>
    </location>
</feature>
<evidence type="ECO:0000259" key="7">
    <source>
        <dbReference type="Pfam" id="PF04129"/>
    </source>
</evidence>
<evidence type="ECO:0000256" key="5">
    <source>
        <dbReference type="ARBA" id="ARBA00023034"/>
    </source>
</evidence>
<dbReference type="Pfam" id="PF20655">
    <property type="entry name" value="Vps52_C"/>
    <property type="match status" value="2"/>
</dbReference>
<dbReference type="GO" id="GO:0019905">
    <property type="term" value="F:syntaxin binding"/>
    <property type="evidence" value="ECO:0007669"/>
    <property type="project" value="TreeGrafter"/>
</dbReference>
<dbReference type="PANTHER" id="PTHR14190:SF7">
    <property type="entry name" value="VACUOLAR PROTEIN SORTING-ASSOCIATED PROTEIN 52 HOMOLOG"/>
    <property type="match status" value="1"/>
</dbReference>
<evidence type="ECO:0000256" key="2">
    <source>
        <dbReference type="ARBA" id="ARBA00008180"/>
    </source>
</evidence>
<dbReference type="GO" id="GO:0032456">
    <property type="term" value="P:endocytic recycling"/>
    <property type="evidence" value="ECO:0007669"/>
    <property type="project" value="TreeGrafter"/>
</dbReference>
<comment type="subcellular location">
    <subcellularLocation>
        <location evidence="1">Golgi apparatus</location>
        <location evidence="1">trans-Golgi network</location>
    </subcellularLocation>
</comment>
<evidence type="ECO:0000313" key="9">
    <source>
        <dbReference type="EMBL" id="KAK1927219.1"/>
    </source>
</evidence>
<feature type="domain" description="Vps52 coiled-coil" evidence="7">
    <location>
        <begin position="67"/>
        <end position="233"/>
    </location>
</feature>
<feature type="domain" description="Vps52 C-terminal" evidence="8">
    <location>
        <begin position="260"/>
        <end position="368"/>
    </location>
</feature>
<dbReference type="InterPro" id="IPR048361">
    <property type="entry name" value="Vps52_C"/>
</dbReference>
<evidence type="ECO:0000256" key="4">
    <source>
        <dbReference type="ARBA" id="ARBA00022927"/>
    </source>
</evidence>
<dbReference type="GO" id="GO:0005829">
    <property type="term" value="C:cytosol"/>
    <property type="evidence" value="ECO:0007669"/>
    <property type="project" value="GOC"/>
</dbReference>
<keyword evidence="5" id="KW-0333">Golgi apparatus</keyword>
<dbReference type="Proteomes" id="UP001182556">
    <property type="component" value="Unassembled WGS sequence"/>
</dbReference>
<comment type="caution">
    <text evidence="9">The sequence shown here is derived from an EMBL/GenBank/DDBJ whole genome shotgun (WGS) entry which is preliminary data.</text>
</comment>
<organism evidence="9 10">
    <name type="scientific">Papiliotrema laurentii</name>
    <name type="common">Cryptococcus laurentii</name>
    <dbReference type="NCBI Taxonomy" id="5418"/>
    <lineage>
        <taxon>Eukaryota</taxon>
        <taxon>Fungi</taxon>
        <taxon>Dikarya</taxon>
        <taxon>Basidiomycota</taxon>
        <taxon>Agaricomycotina</taxon>
        <taxon>Tremellomycetes</taxon>
        <taxon>Tremellales</taxon>
        <taxon>Rhynchogastremaceae</taxon>
        <taxon>Papiliotrema</taxon>
    </lineage>
</organism>
<evidence type="ECO:0000256" key="3">
    <source>
        <dbReference type="ARBA" id="ARBA00022448"/>
    </source>
</evidence>
<protein>
    <submittedName>
        <fullName evidence="9">Sac2 family-domain-containing protein</fullName>
    </submittedName>
</protein>
<reference evidence="9" key="1">
    <citation type="submission" date="2023-02" db="EMBL/GenBank/DDBJ databases">
        <title>Identification and recombinant expression of a fungal hydrolase from Papiliotrema laurentii that hydrolyzes apple cutin and clears colloidal polyester polyurethane.</title>
        <authorList>
            <consortium name="DOE Joint Genome Institute"/>
            <person name="Roman V.A."/>
            <person name="Bojanowski C."/>
            <person name="Crable B.R."/>
            <person name="Wagner D.N."/>
            <person name="Hung C.S."/>
            <person name="Nadeau L.J."/>
            <person name="Schratz L."/>
            <person name="Haridas S."/>
            <person name="Pangilinan J."/>
            <person name="Lipzen A."/>
            <person name="Na H."/>
            <person name="Yan M."/>
            <person name="Ng V."/>
            <person name="Grigoriev I.V."/>
            <person name="Spatafora J.W."/>
            <person name="Barlow D."/>
            <person name="Biffinger J."/>
            <person name="Kelley-Loughnane N."/>
            <person name="Varaljay V.A."/>
            <person name="Crookes-Goodson W.J."/>
        </authorList>
    </citation>
    <scope>NUCLEOTIDE SEQUENCE</scope>
    <source>
        <strain evidence="9">5307AH</strain>
    </source>
</reference>
<keyword evidence="10" id="KW-1185">Reference proteome</keyword>
<dbReference type="GO" id="GO:0000938">
    <property type="term" value="C:GARP complex"/>
    <property type="evidence" value="ECO:0007669"/>
    <property type="project" value="TreeGrafter"/>
</dbReference>
<comment type="similarity">
    <text evidence="2">Belongs to the VPS52 family.</text>
</comment>
<evidence type="ECO:0000256" key="6">
    <source>
        <dbReference type="SAM" id="MobiDB-lite"/>
    </source>
</evidence>
<dbReference type="AlphaFoldDB" id="A0AAD9L9E1"/>
<name>A0AAD9L9E1_PAPLA</name>
<dbReference type="Pfam" id="PF04129">
    <property type="entry name" value="Vps52_CC"/>
    <property type="match status" value="1"/>
</dbReference>
<dbReference type="GO" id="GO:0006896">
    <property type="term" value="P:Golgi to vacuole transport"/>
    <property type="evidence" value="ECO:0007669"/>
    <property type="project" value="TreeGrafter"/>
</dbReference>
<dbReference type="GO" id="GO:0015031">
    <property type="term" value="P:protein transport"/>
    <property type="evidence" value="ECO:0007669"/>
    <property type="project" value="UniProtKB-KW"/>
</dbReference>
<evidence type="ECO:0000259" key="8">
    <source>
        <dbReference type="Pfam" id="PF20655"/>
    </source>
</evidence>
<accession>A0AAD9L9E1</accession>
<evidence type="ECO:0000313" key="10">
    <source>
        <dbReference type="Proteomes" id="UP001182556"/>
    </source>
</evidence>
<feature type="region of interest" description="Disordered" evidence="6">
    <location>
        <begin position="1"/>
        <end position="29"/>
    </location>
</feature>
<dbReference type="EMBL" id="JAODAN010000001">
    <property type="protein sequence ID" value="KAK1927219.1"/>
    <property type="molecule type" value="Genomic_DNA"/>
</dbReference>
<dbReference type="InterPro" id="IPR007258">
    <property type="entry name" value="Vps52"/>
</dbReference>
<sequence>MPTRGVGDLAEVDALSSPGAGPSRLPANGALPLTSPAVNGDGSWVEDEAELRDRELFLRRRKDYLELEQSVESSNKLLSSLATYISTFQNDLSAVSGQISDLQQRSSEIESQLQGRKKLLPKLYNVVSEVTLPPSLVLTIRDTTPAQNSDLWLSAVIQLEEKMTAMDTGAKIKAYQETQQIIDGLRLRALTQLPPFLLSLIRPLRSASTGLSTNLAVLQTSLLLKYQPFYAFLFRQSPRLAKQVERGYVNAARAYYETGMRRYARALGQIKARTTEKSEMIGVVSSDAAQAVLNKTPPGVQQAYDRLRYADLDIEGESGAVVLAYMVDDKAFRVPVEALFRSLMLVLVDNASAEFTFIVRFFARSSSTFSSRLDDTWSPAAIPPDAASEAGRSQTGTPGAQPGAAETNEGIKDAERIWHEVFDSALEYVSGFFNSVTTPSPPPAIPLLTLIRLNDRLISICDSRGTLPLLPFLQAQKMSMWPIYRREMDQHVESLKKLADEAEGKGLAGFVGKGVKDGAVRQVANRYAALFSCVTALSEEAEETMIFSSMVRLRAELVRLAQIQSNKIKSLPERHSFLSSIYETILHELVSGPGATTHPRLQSELSFFRTREEEARRRISV</sequence>
<dbReference type="GO" id="GO:0042147">
    <property type="term" value="P:retrograde transport, endosome to Golgi"/>
    <property type="evidence" value="ECO:0007669"/>
    <property type="project" value="TreeGrafter"/>
</dbReference>
<feature type="domain" description="Vps52 C-terminal" evidence="8">
    <location>
        <begin position="413"/>
        <end position="589"/>
    </location>
</feature>
<gene>
    <name evidence="9" type="ORF">DB88DRAFT_477261</name>
</gene>